<dbReference type="Pfam" id="PF10127">
    <property type="entry name" value="RlaP"/>
    <property type="match status" value="1"/>
</dbReference>
<dbReference type="RefSeq" id="WP_304376834.1">
    <property type="nucleotide sequence ID" value="NZ_JAUOZU010000008.1"/>
</dbReference>
<dbReference type="PANTHER" id="PTHR34817">
    <property type="entry name" value="NUCLEOTIDYLTRANSFERASE"/>
    <property type="match status" value="1"/>
</dbReference>
<organism evidence="1 2">
    <name type="scientific">Rhizobium alvei</name>
    <dbReference type="NCBI Taxonomy" id="1132659"/>
    <lineage>
        <taxon>Bacteria</taxon>
        <taxon>Pseudomonadati</taxon>
        <taxon>Pseudomonadota</taxon>
        <taxon>Alphaproteobacteria</taxon>
        <taxon>Hyphomicrobiales</taxon>
        <taxon>Rhizobiaceae</taxon>
        <taxon>Rhizobium/Agrobacterium group</taxon>
        <taxon>Rhizobium</taxon>
    </lineage>
</organism>
<gene>
    <name evidence="1" type="ORF">Q4481_13175</name>
</gene>
<keyword evidence="2" id="KW-1185">Reference proteome</keyword>
<reference evidence="1" key="1">
    <citation type="journal article" date="2015" name="Int. J. Syst. Evol. Microbiol.">
        <title>Rhizobium alvei sp. nov., isolated from a freshwater river.</title>
        <authorList>
            <person name="Sheu S.Y."/>
            <person name="Huang H.W."/>
            <person name="Young C.C."/>
            <person name="Chen W.M."/>
        </authorList>
    </citation>
    <scope>NUCLEOTIDE SEQUENCE</scope>
    <source>
        <strain evidence="1">TNR-22</strain>
    </source>
</reference>
<protein>
    <submittedName>
        <fullName evidence="1">Nucleotidyltransferase domain-containing protein</fullName>
    </submittedName>
</protein>
<evidence type="ECO:0000313" key="1">
    <source>
        <dbReference type="EMBL" id="MDO6964913.1"/>
    </source>
</evidence>
<proteinExistence type="predicted"/>
<accession>A0ABT8YNG5</accession>
<sequence>MKSDLIRSGFSAAALGEIEQRLEQVRADGVNLLFAIESGSRAWGFPSPDSDYDCRFVYIRPPEQHFVLQVQKDVIEFPIEGDIDVSGWDLRKALQLALKGNAVIAEWAHSPLVYRETPGFLATFRDLLNDIVPVELTAQHYIGLVRRHVPEDLSETKRKKLLYGLRPALALKYLEERNFNQLPPMDIAALLDGIEISADLRNEIHDLIEAKKVTREMGSGKVPDAIAQFIGMTIERYAAKPPGVSDHVRSKQMDRYRQAEEFYGRSVPSHGAHGE</sequence>
<reference evidence="1" key="2">
    <citation type="submission" date="2023-07" db="EMBL/GenBank/DDBJ databases">
        <authorList>
            <person name="Shen H."/>
        </authorList>
    </citation>
    <scope>NUCLEOTIDE SEQUENCE</scope>
    <source>
        <strain evidence="1">TNR-22</strain>
    </source>
</reference>
<dbReference type="Proteomes" id="UP001174932">
    <property type="component" value="Unassembled WGS sequence"/>
</dbReference>
<comment type="caution">
    <text evidence="1">The sequence shown here is derived from an EMBL/GenBank/DDBJ whole genome shotgun (WGS) entry which is preliminary data.</text>
</comment>
<name>A0ABT8YNG5_9HYPH</name>
<dbReference type="PANTHER" id="PTHR34817:SF2">
    <property type="entry name" value="NUCLEOTIDYLTRANSFERASE"/>
    <property type="match status" value="1"/>
</dbReference>
<dbReference type="InterPro" id="IPR018775">
    <property type="entry name" value="RlaP"/>
</dbReference>
<dbReference type="EMBL" id="JAUOZU010000008">
    <property type="protein sequence ID" value="MDO6964913.1"/>
    <property type="molecule type" value="Genomic_DNA"/>
</dbReference>
<evidence type="ECO:0000313" key="2">
    <source>
        <dbReference type="Proteomes" id="UP001174932"/>
    </source>
</evidence>